<feature type="region of interest" description="Disordered" evidence="1">
    <location>
        <begin position="230"/>
        <end position="250"/>
    </location>
</feature>
<keyword evidence="4" id="KW-1185">Reference proteome</keyword>
<evidence type="ECO:0000259" key="2">
    <source>
        <dbReference type="Pfam" id="PF07176"/>
    </source>
</evidence>
<name>A0A1Z3HJM5_9CYAN</name>
<dbReference type="InterPro" id="IPR010802">
    <property type="entry name" value="DUF1400"/>
</dbReference>
<accession>A0A1Z3HJM5</accession>
<gene>
    <name evidence="3" type="ORF">XM38_014240</name>
</gene>
<evidence type="ECO:0000256" key="1">
    <source>
        <dbReference type="SAM" id="MobiDB-lite"/>
    </source>
</evidence>
<dbReference type="STRING" id="1641165.XM38_24480"/>
<protein>
    <recommendedName>
        <fullName evidence="2">DUF1400 domain-containing protein</fullName>
    </recommendedName>
</protein>
<evidence type="ECO:0000313" key="3">
    <source>
        <dbReference type="EMBL" id="ASC70485.1"/>
    </source>
</evidence>
<dbReference type="EMBL" id="CP021983">
    <property type="protein sequence ID" value="ASC70485.1"/>
    <property type="molecule type" value="Genomic_DNA"/>
</dbReference>
<reference evidence="3 4" key="1">
    <citation type="journal article" date="2016" name="Biochim. Biophys. Acta">
        <title>Characterization of red-shifted phycobilisomes isolated from the chlorophyll f-containing cyanobacterium Halomicronema hongdechloris.</title>
        <authorList>
            <person name="Li Y."/>
            <person name="Lin Y."/>
            <person name="Garvey C.J."/>
            <person name="Birch D."/>
            <person name="Corkery R.W."/>
            <person name="Loughlin P.C."/>
            <person name="Scheer H."/>
            <person name="Willows R.D."/>
            <person name="Chen M."/>
        </authorList>
    </citation>
    <scope>NUCLEOTIDE SEQUENCE [LARGE SCALE GENOMIC DNA]</scope>
    <source>
        <strain evidence="3 4">C2206</strain>
    </source>
</reference>
<dbReference type="AlphaFoldDB" id="A0A1Z3HJM5"/>
<dbReference type="Proteomes" id="UP000191901">
    <property type="component" value="Chromosome"/>
</dbReference>
<dbReference type="Pfam" id="PF07176">
    <property type="entry name" value="DUF1400"/>
    <property type="match status" value="1"/>
</dbReference>
<dbReference type="RefSeq" id="WP_088429383.1">
    <property type="nucleotide sequence ID" value="NZ_CP021983.2"/>
</dbReference>
<dbReference type="KEGG" id="hhg:XM38_014240"/>
<proteinExistence type="predicted"/>
<organism evidence="3 4">
    <name type="scientific">Halomicronema hongdechloris C2206</name>
    <dbReference type="NCBI Taxonomy" id="1641165"/>
    <lineage>
        <taxon>Bacteria</taxon>
        <taxon>Bacillati</taxon>
        <taxon>Cyanobacteriota</taxon>
        <taxon>Cyanophyceae</taxon>
        <taxon>Nodosilineales</taxon>
        <taxon>Nodosilineaceae</taxon>
        <taxon>Halomicronema</taxon>
    </lineage>
</organism>
<feature type="domain" description="DUF1400" evidence="2">
    <location>
        <begin position="56"/>
        <end position="143"/>
    </location>
</feature>
<evidence type="ECO:0000313" key="4">
    <source>
        <dbReference type="Proteomes" id="UP000191901"/>
    </source>
</evidence>
<sequence>MVPTDSPATSSPASFRQPGLHRFKALLNRLRRRTRRFLTAHTLPRLADRACRLYCQGDAQDKCRRLMRSHIQIDPLQLRRFFSTSLGTTLLSWFEEFFHLPAAQASHDKEATVGNLLVQMMADPEGVSLLTLMRRFPKTVQINLDQLLLTAKRVQLLLQETEATIDTIRELAAIEAAADPPATFASVPDLRQPGPFAIEQSTLTVDQGDGDCRCCLQVVCYRPQPLARESRTPGAAIPWPRLQPRRPGEL</sequence>